<evidence type="ECO:0000313" key="2">
    <source>
        <dbReference type="Proteomes" id="UP000003786"/>
    </source>
</evidence>
<sequence length="72" mass="8432">MKSYICIIMQFLTVLKVAKSIKKVKLLLYINLMKYNIGKDIYYSTLCVSFMAYTQKITYTIAQNNLKLHSVK</sequence>
<dbReference type="AlphaFoldDB" id="J4C8R6"/>
<protein>
    <submittedName>
        <fullName evidence="1">Uncharacterized protein</fullName>
    </submittedName>
</protein>
<proteinExistence type="predicted"/>
<dbReference type="KEGG" id="tot:TOT_030000516"/>
<dbReference type="GeneID" id="20715688"/>
<gene>
    <name evidence="1" type="ORF">TOT_030000516</name>
</gene>
<dbReference type="VEuPathDB" id="PiroplasmaDB:TOT_030000516"/>
<organism evidence="1 2">
    <name type="scientific">Theileria orientalis strain Shintoku</name>
    <dbReference type="NCBI Taxonomy" id="869250"/>
    <lineage>
        <taxon>Eukaryota</taxon>
        <taxon>Sar</taxon>
        <taxon>Alveolata</taxon>
        <taxon>Apicomplexa</taxon>
        <taxon>Aconoidasida</taxon>
        <taxon>Piroplasmida</taxon>
        <taxon>Theileriidae</taxon>
        <taxon>Theileria</taxon>
    </lineage>
</organism>
<keyword evidence="2" id="KW-1185">Reference proteome</keyword>
<evidence type="ECO:0000313" key="1">
    <source>
        <dbReference type="EMBL" id="BAM41253.1"/>
    </source>
</evidence>
<accession>J4C8R6</accession>
<dbReference type="RefSeq" id="XP_009691554.1">
    <property type="nucleotide sequence ID" value="XM_009693259.1"/>
</dbReference>
<name>J4C8R6_THEOR</name>
<reference evidence="1 2" key="1">
    <citation type="journal article" date="2012" name="MBio">
        <title>Comparative genome analysis of three eukaryotic parasites with differing abilities to transform leukocytes reveals key mediators of Theileria-induced leukocyte transformation.</title>
        <authorList>
            <person name="Hayashida K."/>
            <person name="Hara Y."/>
            <person name="Abe T."/>
            <person name="Yamasaki C."/>
            <person name="Toyoda A."/>
            <person name="Kosuge T."/>
            <person name="Suzuki Y."/>
            <person name="Sato Y."/>
            <person name="Kawashima S."/>
            <person name="Katayama T."/>
            <person name="Wakaguri H."/>
            <person name="Inoue N."/>
            <person name="Homma K."/>
            <person name="Tada-Umezaki M."/>
            <person name="Yagi Y."/>
            <person name="Fujii Y."/>
            <person name="Habara T."/>
            <person name="Kanehisa M."/>
            <person name="Watanabe H."/>
            <person name="Ito K."/>
            <person name="Gojobori T."/>
            <person name="Sugawara H."/>
            <person name="Imanishi T."/>
            <person name="Weir W."/>
            <person name="Gardner M."/>
            <person name="Pain A."/>
            <person name="Shiels B."/>
            <person name="Hattori M."/>
            <person name="Nene V."/>
            <person name="Sugimoto C."/>
        </authorList>
    </citation>
    <scope>NUCLEOTIDE SEQUENCE [LARGE SCALE GENOMIC DNA]</scope>
    <source>
        <strain evidence="1 2">Shintoku</strain>
    </source>
</reference>
<dbReference type="EMBL" id="AP011948">
    <property type="protein sequence ID" value="BAM41253.1"/>
    <property type="molecule type" value="Genomic_DNA"/>
</dbReference>
<dbReference type="Proteomes" id="UP000003786">
    <property type="component" value="Chromosome 3"/>
</dbReference>